<comment type="caution">
    <text evidence="1">The sequence shown here is derived from an EMBL/GenBank/DDBJ whole genome shotgun (WGS) entry which is preliminary data.</text>
</comment>
<name>A0AAV6VN31_9ARAC</name>
<protein>
    <submittedName>
        <fullName evidence="1">Uncharacterized protein</fullName>
    </submittedName>
</protein>
<sequence>MVIESSERGSCPPQSPQMLDESLWAIIGRGPISEATGLVRMGLVWSHQMCFLFLEWWIWSSGFVKKEPGGCGIVEVEVLIRFSLEGGRGVSEYLVFTSVQWATVREMNRVDIAANYQFFSSCRSEWMGKEREEKGHTGIPEKPLLGVFLQVKKEGFLVLAMSS</sequence>
<reference evidence="1 2" key="1">
    <citation type="journal article" date="2022" name="Nat. Ecol. Evol.">
        <title>A masculinizing supergene underlies an exaggerated male reproductive morph in a spider.</title>
        <authorList>
            <person name="Hendrickx F."/>
            <person name="De Corte Z."/>
            <person name="Sonet G."/>
            <person name="Van Belleghem S.M."/>
            <person name="Kostlbacher S."/>
            <person name="Vangestel C."/>
        </authorList>
    </citation>
    <scope>NUCLEOTIDE SEQUENCE [LARGE SCALE GENOMIC DNA]</scope>
    <source>
        <strain evidence="1">W744_W776</strain>
    </source>
</reference>
<gene>
    <name evidence="1" type="ORF">JTE90_021301</name>
</gene>
<organism evidence="1 2">
    <name type="scientific">Oedothorax gibbosus</name>
    <dbReference type="NCBI Taxonomy" id="931172"/>
    <lineage>
        <taxon>Eukaryota</taxon>
        <taxon>Metazoa</taxon>
        <taxon>Ecdysozoa</taxon>
        <taxon>Arthropoda</taxon>
        <taxon>Chelicerata</taxon>
        <taxon>Arachnida</taxon>
        <taxon>Araneae</taxon>
        <taxon>Araneomorphae</taxon>
        <taxon>Entelegynae</taxon>
        <taxon>Araneoidea</taxon>
        <taxon>Linyphiidae</taxon>
        <taxon>Erigoninae</taxon>
        <taxon>Oedothorax</taxon>
    </lineage>
</organism>
<evidence type="ECO:0000313" key="1">
    <source>
        <dbReference type="EMBL" id="KAG8197571.1"/>
    </source>
</evidence>
<keyword evidence="2" id="KW-1185">Reference proteome</keyword>
<dbReference type="Proteomes" id="UP000827092">
    <property type="component" value="Unassembled WGS sequence"/>
</dbReference>
<proteinExistence type="predicted"/>
<accession>A0AAV6VN31</accession>
<evidence type="ECO:0000313" key="2">
    <source>
        <dbReference type="Proteomes" id="UP000827092"/>
    </source>
</evidence>
<dbReference type="EMBL" id="JAFNEN010000053">
    <property type="protein sequence ID" value="KAG8197571.1"/>
    <property type="molecule type" value="Genomic_DNA"/>
</dbReference>
<dbReference type="AlphaFoldDB" id="A0AAV6VN31"/>